<protein>
    <submittedName>
        <fullName evidence="1">Uncharacterized protein</fullName>
    </submittedName>
</protein>
<organism evidence="1 2">
    <name type="scientific">Rhodococcus opacus M213</name>
    <dbReference type="NCBI Taxonomy" id="1129896"/>
    <lineage>
        <taxon>Bacteria</taxon>
        <taxon>Bacillati</taxon>
        <taxon>Actinomycetota</taxon>
        <taxon>Actinomycetes</taxon>
        <taxon>Mycobacteriales</taxon>
        <taxon>Nocardiaceae</taxon>
        <taxon>Rhodococcus</taxon>
    </lineage>
</organism>
<gene>
    <name evidence="1" type="ORF">WSS_A36623</name>
</gene>
<dbReference type="EMBL" id="AJYC02000144">
    <property type="protein sequence ID" value="EKT77621.1"/>
    <property type="molecule type" value="Genomic_DNA"/>
</dbReference>
<evidence type="ECO:0000313" key="1">
    <source>
        <dbReference type="EMBL" id="EKT77621.1"/>
    </source>
</evidence>
<sequence>MRILRGRSGSTATPCSAAGAGYSGPSKHLPGGLGACCQITADTVARSRRVELGEMRTRIETSFDNAILVFGEAGTSKFDTLDIGIAVDTAQSSRTWGGKENVAAPSFNSSSPVVSEYAVRGIPVRQLVS</sequence>
<proteinExistence type="predicted"/>
<dbReference type="SUPFAM" id="SSF82784">
    <property type="entry name" value="OsmC-like"/>
    <property type="match status" value="1"/>
</dbReference>
<dbReference type="InterPro" id="IPR015946">
    <property type="entry name" value="KH_dom-like_a/b"/>
</dbReference>
<dbReference type="InterPro" id="IPR036102">
    <property type="entry name" value="OsmC/Ohrsf"/>
</dbReference>
<evidence type="ECO:0000313" key="2">
    <source>
        <dbReference type="Proteomes" id="UP000005951"/>
    </source>
</evidence>
<comment type="caution">
    <text evidence="1">The sequence shown here is derived from an EMBL/GenBank/DDBJ whole genome shotgun (WGS) entry which is preliminary data.</text>
</comment>
<dbReference type="Proteomes" id="UP000005951">
    <property type="component" value="Unassembled WGS sequence"/>
</dbReference>
<name>K8X9X9_RHOOP</name>
<dbReference type="Gene3D" id="3.30.300.20">
    <property type="match status" value="1"/>
</dbReference>
<dbReference type="AlphaFoldDB" id="K8X9X9"/>
<reference evidence="1 2" key="1">
    <citation type="journal article" date="2013" name="Genome Announc.">
        <title>Draft Genome Sequence of Rhodococcus opacus Strain M213 Shows a Diverse Catabolic Potential.</title>
        <authorList>
            <person name="Pathak A."/>
            <person name="Green S.J."/>
            <person name="Ogram A."/>
            <person name="Chauhan A."/>
        </authorList>
    </citation>
    <scope>NUCLEOTIDE SEQUENCE [LARGE SCALE GENOMIC DNA]</scope>
    <source>
        <strain evidence="1 2">M213</strain>
    </source>
</reference>
<accession>K8X9X9</accession>